<evidence type="ECO:0000313" key="5">
    <source>
        <dbReference type="Proteomes" id="UP000663828"/>
    </source>
</evidence>
<dbReference type="PANTHER" id="PTHR10663:SF342">
    <property type="entry name" value="FI21420P1"/>
    <property type="match status" value="1"/>
</dbReference>
<dbReference type="InterPro" id="IPR011993">
    <property type="entry name" value="PH-like_dom_sf"/>
</dbReference>
<dbReference type="InterPro" id="IPR033742">
    <property type="entry name" value="IQSEC_PH"/>
</dbReference>
<sequence length="265" mass="30551">MIIIFLAVNDGADLDVNYLTGIYERIRADEFCPDHDHVSQVLKFEQGLVGKKPTLTAPHRRLVCYCRLYEIYDVTKREKLTAHQREVYLFNDLLVISKLSGKKHQQFRQAYCLSGMNVYLFQTSYHQYGIRLVRKSDTNEINLIVFNARNEHDRSKFCDDLKEAILEMNEMDGLYRQAELDQLRASSNSLVDITNNHGILSSLIDHPTIKRDRPLSRTLSNSLLDMALPINNHPSLPCRTSQCSLDSGMISLTNEFSPNNRILTR</sequence>
<keyword evidence="2" id="KW-0963">Cytoplasm</keyword>
<protein>
    <recommendedName>
        <fullName evidence="3">IQ motif and SEC7 domain-containing protein</fullName>
    </recommendedName>
</protein>
<dbReference type="Gene3D" id="2.30.29.30">
    <property type="entry name" value="Pleckstrin-homology domain (PH domain)/Phosphotyrosine-binding domain (PTB)"/>
    <property type="match status" value="1"/>
</dbReference>
<dbReference type="EMBL" id="CAJNOR010007874">
    <property type="protein sequence ID" value="CAF1624698.1"/>
    <property type="molecule type" value="Genomic_DNA"/>
</dbReference>
<dbReference type="Pfam" id="PF16453">
    <property type="entry name" value="IQ_SEC7_PH"/>
    <property type="match status" value="1"/>
</dbReference>
<dbReference type="PANTHER" id="PTHR10663">
    <property type="entry name" value="GUANYL-NUCLEOTIDE EXCHANGE FACTOR"/>
    <property type="match status" value="1"/>
</dbReference>
<evidence type="ECO:0000256" key="1">
    <source>
        <dbReference type="ARBA" id="ARBA00004496"/>
    </source>
</evidence>
<name>A0A816CKU7_ADIRI</name>
<evidence type="ECO:0000259" key="3">
    <source>
        <dbReference type="Pfam" id="PF16453"/>
    </source>
</evidence>
<gene>
    <name evidence="4" type="ORF">XAT740_LOCUS50739</name>
</gene>
<dbReference type="Proteomes" id="UP000663828">
    <property type="component" value="Unassembled WGS sequence"/>
</dbReference>
<keyword evidence="5" id="KW-1185">Reference proteome</keyword>
<comment type="subcellular location">
    <subcellularLocation>
        <location evidence="1">Cytoplasm</location>
    </subcellularLocation>
</comment>
<evidence type="ECO:0000256" key="2">
    <source>
        <dbReference type="ARBA" id="ARBA00022490"/>
    </source>
</evidence>
<dbReference type="AlphaFoldDB" id="A0A816CKU7"/>
<evidence type="ECO:0000313" key="4">
    <source>
        <dbReference type="EMBL" id="CAF1624698.1"/>
    </source>
</evidence>
<dbReference type="GO" id="GO:0030036">
    <property type="term" value="P:actin cytoskeleton organization"/>
    <property type="evidence" value="ECO:0007669"/>
    <property type="project" value="TreeGrafter"/>
</dbReference>
<organism evidence="4 5">
    <name type="scientific">Adineta ricciae</name>
    <name type="common">Rotifer</name>
    <dbReference type="NCBI Taxonomy" id="249248"/>
    <lineage>
        <taxon>Eukaryota</taxon>
        <taxon>Metazoa</taxon>
        <taxon>Spiralia</taxon>
        <taxon>Gnathifera</taxon>
        <taxon>Rotifera</taxon>
        <taxon>Eurotatoria</taxon>
        <taxon>Bdelloidea</taxon>
        <taxon>Adinetida</taxon>
        <taxon>Adinetidae</taxon>
        <taxon>Adineta</taxon>
    </lineage>
</organism>
<reference evidence="4" key="1">
    <citation type="submission" date="2021-02" db="EMBL/GenBank/DDBJ databases">
        <authorList>
            <person name="Nowell W R."/>
        </authorList>
    </citation>
    <scope>NUCLEOTIDE SEQUENCE</scope>
</reference>
<dbReference type="SUPFAM" id="SSF50729">
    <property type="entry name" value="PH domain-like"/>
    <property type="match status" value="1"/>
</dbReference>
<comment type="caution">
    <text evidence="4">The sequence shown here is derived from an EMBL/GenBank/DDBJ whole genome shotgun (WGS) entry which is preliminary data.</text>
</comment>
<accession>A0A816CKU7</accession>
<proteinExistence type="predicted"/>
<dbReference type="GO" id="GO:0005737">
    <property type="term" value="C:cytoplasm"/>
    <property type="evidence" value="ECO:0007669"/>
    <property type="project" value="UniProtKB-SubCell"/>
</dbReference>
<feature type="domain" description="IQ motif and SEC7" evidence="3">
    <location>
        <begin position="51"/>
        <end position="181"/>
    </location>
</feature>